<evidence type="ECO:0000259" key="2">
    <source>
        <dbReference type="Pfam" id="PF07110"/>
    </source>
</evidence>
<dbReference type="Gene3D" id="3.30.70.100">
    <property type="match status" value="1"/>
</dbReference>
<evidence type="ECO:0000256" key="1">
    <source>
        <dbReference type="ARBA" id="ARBA00005986"/>
    </source>
</evidence>
<keyword evidence="4" id="KW-1185">Reference proteome</keyword>
<comment type="caution">
    <text evidence="3">The sequence shown here is derived from an EMBL/GenBank/DDBJ whole genome shotgun (WGS) entry which is preliminary data.</text>
</comment>
<feature type="domain" description="EthD" evidence="2">
    <location>
        <begin position="13"/>
        <end position="106"/>
    </location>
</feature>
<dbReference type="Pfam" id="PF07110">
    <property type="entry name" value="EthD"/>
    <property type="match status" value="1"/>
</dbReference>
<protein>
    <submittedName>
        <fullName evidence="3">Dimeric alpha+beta barrel</fullName>
    </submittedName>
</protein>
<comment type="similarity">
    <text evidence="1">Belongs to the tpcK family.</text>
</comment>
<sequence length="129" mass="15238">MAIKLTIFIKKRDDISFEEFSKYWRETHGKLFVSCGLAAKYTIKYAQYHVLHDPEVVGKLKKAGFQTLEYDGIGEFWFESLEKMEELFVDETTVKVMEPDELKFTRREEWKMMIGEVTEQYCAGERSAN</sequence>
<dbReference type="SUPFAM" id="SSF54909">
    <property type="entry name" value="Dimeric alpha+beta barrel"/>
    <property type="match status" value="1"/>
</dbReference>
<evidence type="ECO:0000313" key="4">
    <source>
        <dbReference type="Proteomes" id="UP000623467"/>
    </source>
</evidence>
<evidence type="ECO:0000313" key="3">
    <source>
        <dbReference type="EMBL" id="KAF7373863.1"/>
    </source>
</evidence>
<dbReference type="OrthoDB" id="3183782at2759"/>
<dbReference type="AlphaFoldDB" id="A0A8H6Z7B0"/>
<organism evidence="3 4">
    <name type="scientific">Mycena sanguinolenta</name>
    <dbReference type="NCBI Taxonomy" id="230812"/>
    <lineage>
        <taxon>Eukaryota</taxon>
        <taxon>Fungi</taxon>
        <taxon>Dikarya</taxon>
        <taxon>Basidiomycota</taxon>
        <taxon>Agaricomycotina</taxon>
        <taxon>Agaricomycetes</taxon>
        <taxon>Agaricomycetidae</taxon>
        <taxon>Agaricales</taxon>
        <taxon>Marasmiineae</taxon>
        <taxon>Mycenaceae</taxon>
        <taxon>Mycena</taxon>
    </lineage>
</organism>
<dbReference type="GO" id="GO:0016491">
    <property type="term" value="F:oxidoreductase activity"/>
    <property type="evidence" value="ECO:0007669"/>
    <property type="project" value="InterPro"/>
</dbReference>
<proteinExistence type="inferred from homology"/>
<dbReference type="EMBL" id="JACAZH010000003">
    <property type="protein sequence ID" value="KAF7373863.1"/>
    <property type="molecule type" value="Genomic_DNA"/>
</dbReference>
<dbReference type="InterPro" id="IPR009799">
    <property type="entry name" value="EthD_dom"/>
</dbReference>
<gene>
    <name evidence="3" type="ORF">MSAN_00598300</name>
</gene>
<name>A0A8H6Z7B0_9AGAR</name>
<reference evidence="3" key="1">
    <citation type="submission" date="2020-05" db="EMBL/GenBank/DDBJ databases">
        <title>Mycena genomes resolve the evolution of fungal bioluminescence.</title>
        <authorList>
            <person name="Tsai I.J."/>
        </authorList>
    </citation>
    <scope>NUCLEOTIDE SEQUENCE</scope>
    <source>
        <strain evidence="3">160909Yilan</strain>
    </source>
</reference>
<dbReference type="InterPro" id="IPR011008">
    <property type="entry name" value="Dimeric_a/b-barrel"/>
</dbReference>
<accession>A0A8H6Z7B0</accession>
<dbReference type="Proteomes" id="UP000623467">
    <property type="component" value="Unassembled WGS sequence"/>
</dbReference>